<proteinExistence type="predicted"/>
<accession>M2W5Y3</accession>
<dbReference type="KEGG" id="gsl:Gasu_16740"/>
<protein>
    <submittedName>
        <fullName evidence="1">Uncharacterized protein</fullName>
    </submittedName>
</protein>
<name>M2W5Y3_GALSU</name>
<dbReference type="Gramene" id="EME31181">
    <property type="protein sequence ID" value="EME31181"/>
    <property type="gene ID" value="Gasu_16740"/>
</dbReference>
<keyword evidence="2" id="KW-1185">Reference proteome</keyword>
<dbReference type="EMBL" id="KB454494">
    <property type="protein sequence ID" value="EME31181.1"/>
    <property type="molecule type" value="Genomic_DNA"/>
</dbReference>
<evidence type="ECO:0000313" key="1">
    <source>
        <dbReference type="EMBL" id="EME31181.1"/>
    </source>
</evidence>
<evidence type="ECO:0000313" key="2">
    <source>
        <dbReference type="Proteomes" id="UP000030680"/>
    </source>
</evidence>
<dbReference type="RefSeq" id="XP_005707701.1">
    <property type="nucleotide sequence ID" value="XM_005707644.1"/>
</dbReference>
<reference evidence="2" key="1">
    <citation type="journal article" date="2013" name="Science">
        <title>Gene transfer from bacteria and archaea facilitated evolution of an extremophilic eukaryote.</title>
        <authorList>
            <person name="Schonknecht G."/>
            <person name="Chen W.H."/>
            <person name="Ternes C.M."/>
            <person name="Barbier G.G."/>
            <person name="Shrestha R.P."/>
            <person name="Stanke M."/>
            <person name="Brautigam A."/>
            <person name="Baker B.J."/>
            <person name="Banfield J.F."/>
            <person name="Garavito R.M."/>
            <person name="Carr K."/>
            <person name="Wilkerson C."/>
            <person name="Rensing S.A."/>
            <person name="Gagneul D."/>
            <person name="Dickenson N.E."/>
            <person name="Oesterhelt C."/>
            <person name="Lercher M.J."/>
            <person name="Weber A.P."/>
        </authorList>
    </citation>
    <scope>NUCLEOTIDE SEQUENCE [LARGE SCALE GENOMIC DNA]</scope>
    <source>
        <strain evidence="2">074W</strain>
    </source>
</reference>
<organism evidence="1 2">
    <name type="scientific">Galdieria sulphuraria</name>
    <name type="common">Red alga</name>
    <dbReference type="NCBI Taxonomy" id="130081"/>
    <lineage>
        <taxon>Eukaryota</taxon>
        <taxon>Rhodophyta</taxon>
        <taxon>Bangiophyceae</taxon>
        <taxon>Galdieriales</taxon>
        <taxon>Galdieriaceae</taxon>
        <taxon>Galdieria</taxon>
    </lineage>
</organism>
<sequence length="291" mass="33836">MMTSNGKEYSRVYGLEDPSRYSKETDRKTRKLVALHLIGTENNTLLEDNDIVVFLDGRDAFYMRETSGLRKDFANTDKDLFLGAEKNCWPFSYNPFSNISLNLYDPKTQERPWVWSFKAEKLCDTLKLESFKRSGEGPYAFPNGGGFIGRWKKVKEFVDLNWEVFYKVLKPEQRDDQASTSIAFLLSIDKSIVLDNKAHFIQCTDRLEGVFDNYCLSNSTYINRDTKTFPYFHHHNGGGKVYLETCMQFIENLGRRSASDCFWISGDTGKKIFLKDVCREQRKCCRFLDSN</sequence>
<dbReference type="CDD" id="cd22997">
    <property type="entry name" value="GT_LH"/>
    <property type="match status" value="1"/>
</dbReference>
<dbReference type="AlphaFoldDB" id="M2W5Y3"/>
<gene>
    <name evidence="1" type="ORF">Gasu_16740</name>
</gene>
<dbReference type="Proteomes" id="UP000030680">
    <property type="component" value="Unassembled WGS sequence"/>
</dbReference>
<dbReference type="OrthoDB" id="10324830at2759"/>
<dbReference type="GeneID" id="17089851"/>